<reference evidence="13" key="3">
    <citation type="submission" date="2025-09" db="UniProtKB">
        <authorList>
            <consortium name="Ensembl"/>
        </authorList>
    </citation>
    <scope>IDENTIFICATION</scope>
</reference>
<evidence type="ECO:0000313" key="13">
    <source>
        <dbReference type="Ensembl" id="ENSTRUP00000081117.1"/>
    </source>
</evidence>
<keyword evidence="4" id="KW-0732">Signal</keyword>
<dbReference type="Proteomes" id="UP000005226">
    <property type="component" value="Chromosome 15"/>
</dbReference>
<dbReference type="OMA" id="TIYEPRV"/>
<dbReference type="PROSITE" id="PS50835">
    <property type="entry name" value="IG_LIKE"/>
    <property type="match status" value="2"/>
</dbReference>
<evidence type="ECO:0000259" key="12">
    <source>
        <dbReference type="PROSITE" id="PS50835"/>
    </source>
</evidence>
<dbReference type="InterPro" id="IPR007110">
    <property type="entry name" value="Ig-like_dom"/>
</dbReference>
<evidence type="ECO:0000256" key="3">
    <source>
        <dbReference type="ARBA" id="ARBA00022692"/>
    </source>
</evidence>
<keyword evidence="7" id="KW-1015">Disulfide bond</keyword>
<dbReference type="InterPro" id="IPR013783">
    <property type="entry name" value="Ig-like_fold"/>
</dbReference>
<organism evidence="13 14">
    <name type="scientific">Takifugu rubripes</name>
    <name type="common">Japanese pufferfish</name>
    <name type="synonym">Fugu rubripes</name>
    <dbReference type="NCBI Taxonomy" id="31033"/>
    <lineage>
        <taxon>Eukaryota</taxon>
        <taxon>Metazoa</taxon>
        <taxon>Chordata</taxon>
        <taxon>Craniata</taxon>
        <taxon>Vertebrata</taxon>
        <taxon>Euteleostomi</taxon>
        <taxon>Actinopterygii</taxon>
        <taxon>Neopterygii</taxon>
        <taxon>Teleostei</taxon>
        <taxon>Neoteleostei</taxon>
        <taxon>Acanthomorphata</taxon>
        <taxon>Eupercaria</taxon>
        <taxon>Tetraodontiformes</taxon>
        <taxon>Tetradontoidea</taxon>
        <taxon>Tetraodontidae</taxon>
        <taxon>Takifugu</taxon>
    </lineage>
</organism>
<evidence type="ECO:0000313" key="14">
    <source>
        <dbReference type="Proteomes" id="UP000005226"/>
    </source>
</evidence>
<dbReference type="GO" id="GO:0007166">
    <property type="term" value="P:cell surface receptor signaling pathway"/>
    <property type="evidence" value="ECO:0007669"/>
    <property type="project" value="TreeGrafter"/>
</dbReference>
<evidence type="ECO:0000256" key="2">
    <source>
        <dbReference type="ARBA" id="ARBA00022475"/>
    </source>
</evidence>
<dbReference type="InterPro" id="IPR051713">
    <property type="entry name" value="T-cell_Activation_Regulation"/>
</dbReference>
<dbReference type="SUPFAM" id="SSF48726">
    <property type="entry name" value="Immunoglobulin"/>
    <property type="match status" value="2"/>
</dbReference>
<evidence type="ECO:0000256" key="9">
    <source>
        <dbReference type="ARBA" id="ARBA00023180"/>
    </source>
</evidence>
<dbReference type="PANTHER" id="PTHR25466:SF14">
    <property type="entry name" value="BUTYROPHILIN SUBFAMILY 2 MEMBER A2-LIKE-RELATED"/>
    <property type="match status" value="1"/>
</dbReference>
<protein>
    <submittedName>
        <fullName evidence="13">HERV-H LTR-associating 2a, tandem duplicate 2</fullName>
    </submittedName>
</protein>
<keyword evidence="10" id="KW-0393">Immunoglobulin domain</keyword>
<sequence length="354" mass="39615">TSLFNAQIPHGNASLLLRRVKVQDKGRYKCYTSTRKAPIISMIMEMTEETFTCSTHNTYPVPQVTWSTDPPSAEGSLYNSTISIMDNKGLFTVESTLRFLGNLSNYTYFCSFISADKSQVWTASWKKQGALWFYNHQEDRALSIPCMAPYALQNFSLTWTFMSSSEPLVILRYDTNNRHIFNVWEDHAELDPEQLLLSNASLLLRKPNIEEHSGTYTCIISGLQSKHIIQTHVNITASSLSKSDHPSVGFFIFIIAVMLPRCLRQRSELSNGVISVEVGPHKDLHVPADPTDQGIQGNSQGLQPEVEDQAVGEECALDLPSVAVEKPEDKPEDVEEKGRLVEKNVCGTSEPSKP</sequence>
<keyword evidence="6" id="KW-0472">Membrane</keyword>
<keyword evidence="8" id="KW-0675">Receptor</keyword>
<dbReference type="GeneTree" id="ENSGT00940000163670"/>
<dbReference type="GO" id="GO:0071222">
    <property type="term" value="P:cellular response to lipopolysaccharide"/>
    <property type="evidence" value="ECO:0007669"/>
    <property type="project" value="TreeGrafter"/>
</dbReference>
<dbReference type="InterPro" id="IPR036179">
    <property type="entry name" value="Ig-like_dom_sf"/>
</dbReference>
<evidence type="ECO:0000256" key="5">
    <source>
        <dbReference type="ARBA" id="ARBA00022989"/>
    </source>
</evidence>
<evidence type="ECO:0000256" key="11">
    <source>
        <dbReference type="SAM" id="MobiDB-lite"/>
    </source>
</evidence>
<dbReference type="Ensembl" id="ENSTRUT00000078140.1">
    <property type="protein sequence ID" value="ENSTRUP00000081117.1"/>
    <property type="gene ID" value="ENSTRUG00000032954.1"/>
</dbReference>
<evidence type="ECO:0000256" key="1">
    <source>
        <dbReference type="ARBA" id="ARBA00004251"/>
    </source>
</evidence>
<evidence type="ECO:0000256" key="4">
    <source>
        <dbReference type="ARBA" id="ARBA00022729"/>
    </source>
</evidence>
<feature type="region of interest" description="Disordered" evidence="11">
    <location>
        <begin position="281"/>
        <end position="354"/>
    </location>
</feature>
<dbReference type="Gene3D" id="2.60.40.10">
    <property type="entry name" value="Immunoglobulins"/>
    <property type="match status" value="3"/>
</dbReference>
<accession>A0A674P5U3</accession>
<dbReference type="Pfam" id="PF08205">
    <property type="entry name" value="C2-set_2"/>
    <property type="match status" value="1"/>
</dbReference>
<name>A0A674P5U3_TAKRU</name>
<dbReference type="GO" id="GO:0009897">
    <property type="term" value="C:external side of plasma membrane"/>
    <property type="evidence" value="ECO:0007669"/>
    <property type="project" value="TreeGrafter"/>
</dbReference>
<keyword evidence="5" id="KW-1133">Transmembrane helix</keyword>
<feature type="domain" description="Ig-like" evidence="12">
    <location>
        <begin position="138"/>
        <end position="236"/>
    </location>
</feature>
<feature type="compositionally biased region" description="Polar residues" evidence="11">
    <location>
        <begin position="293"/>
        <end position="302"/>
    </location>
</feature>
<dbReference type="GO" id="GO:0006955">
    <property type="term" value="P:immune response"/>
    <property type="evidence" value="ECO:0007669"/>
    <property type="project" value="TreeGrafter"/>
</dbReference>
<reference evidence="13" key="2">
    <citation type="submission" date="2025-08" db="UniProtKB">
        <authorList>
            <consortium name="Ensembl"/>
        </authorList>
    </citation>
    <scope>IDENTIFICATION</scope>
</reference>
<comment type="subcellular location">
    <subcellularLocation>
        <location evidence="1">Cell membrane</location>
        <topology evidence="1">Single-pass type I membrane protein</topology>
    </subcellularLocation>
</comment>
<keyword evidence="14" id="KW-1185">Reference proteome</keyword>
<keyword evidence="3" id="KW-0812">Transmembrane</keyword>
<dbReference type="GO" id="GO:0042130">
    <property type="term" value="P:negative regulation of T cell proliferation"/>
    <property type="evidence" value="ECO:0007669"/>
    <property type="project" value="TreeGrafter"/>
</dbReference>
<dbReference type="PANTHER" id="PTHR25466">
    <property type="entry name" value="T-LYMPHOCYTE ACTIVATION ANTIGEN"/>
    <property type="match status" value="1"/>
</dbReference>
<evidence type="ECO:0000256" key="6">
    <source>
        <dbReference type="ARBA" id="ARBA00023136"/>
    </source>
</evidence>
<dbReference type="InterPro" id="IPR013162">
    <property type="entry name" value="CD80_C2-set"/>
</dbReference>
<evidence type="ECO:0000256" key="8">
    <source>
        <dbReference type="ARBA" id="ARBA00023170"/>
    </source>
</evidence>
<evidence type="ECO:0000256" key="7">
    <source>
        <dbReference type="ARBA" id="ARBA00023157"/>
    </source>
</evidence>
<keyword evidence="2" id="KW-1003">Cell membrane</keyword>
<evidence type="ECO:0000256" key="10">
    <source>
        <dbReference type="ARBA" id="ARBA00023319"/>
    </source>
</evidence>
<keyword evidence="9" id="KW-0325">Glycoprotein</keyword>
<proteinExistence type="predicted"/>
<dbReference type="GO" id="GO:0042102">
    <property type="term" value="P:positive regulation of T cell proliferation"/>
    <property type="evidence" value="ECO:0007669"/>
    <property type="project" value="TreeGrafter"/>
</dbReference>
<dbReference type="AlphaFoldDB" id="A0A674P5U3"/>
<reference evidence="13 14" key="1">
    <citation type="journal article" date="2011" name="Genome Biol. Evol.">
        <title>Integration of the genetic map and genome assembly of fugu facilitates insights into distinct features of genome evolution in teleosts and mammals.</title>
        <authorList>
            <person name="Kai W."/>
            <person name="Kikuchi K."/>
            <person name="Tohari S."/>
            <person name="Chew A.K."/>
            <person name="Tay A."/>
            <person name="Fujiwara A."/>
            <person name="Hosoya S."/>
            <person name="Suetake H."/>
            <person name="Naruse K."/>
            <person name="Brenner S."/>
            <person name="Suzuki Y."/>
            <person name="Venkatesh B."/>
        </authorList>
    </citation>
    <scope>NUCLEOTIDE SEQUENCE [LARGE SCALE GENOMIC DNA]</scope>
</reference>
<feature type="domain" description="Ig-like" evidence="12">
    <location>
        <begin position="38"/>
        <end position="110"/>
    </location>
</feature>
<dbReference type="GO" id="GO:0031295">
    <property type="term" value="P:T cell costimulation"/>
    <property type="evidence" value="ECO:0007669"/>
    <property type="project" value="TreeGrafter"/>
</dbReference>